<protein>
    <submittedName>
        <fullName evidence="9">Sugar-binding N-terminal domain</fullName>
    </submittedName>
</protein>
<sequence length="476" mass="49690">MRISWEDLTAGRPGAPAVRAEDVAGAGCPALIVLDDDPTGTQSVSELPVVTTWQVEDLEWGLSTGAAAVYVMTNSRSLGPADAERVNREAVRNGLEAARRTCRRVAFVSRSDSTLRGHYPLEPDAIAAVLAQHGRRVDGVVLVPAFPEAGRITLDAVHYAGSVADGFVPVGDSEFASDATFGYRSSDLADWVQEKSGGRLAADEVIRIGLGALRTDPEAVVAALAGARDAQPIVVDCLEENDLRLLALGLARAEALGHNFIYRVGPPFVRARIGQPPRVPLGPDACRPAPGAAASDAAGGLVVVGSHVGLTRRQVGALAGRDEIAQLVLDVPRTLDESTRAAHLDEVVAAAVAQLGRGTALVRCSETLVTGADADDSLRIARAVSDAVVEVVRRTLGARAPRFVVAKGGITSSDVASRGLGIRRAIARGPMLPGIISLWEPVDGPARGIPYVVFPGNVGDEGSLADVIDTLQESLR</sequence>
<proteinExistence type="inferred from homology"/>
<evidence type="ECO:0000313" key="9">
    <source>
        <dbReference type="EMBL" id="SPF67572.1"/>
    </source>
</evidence>
<keyword evidence="5" id="KW-0067">ATP-binding</keyword>
<comment type="similarity">
    <text evidence="1">Belongs to the four-carbon acid sugar kinase family.</text>
</comment>
<evidence type="ECO:0000259" key="7">
    <source>
        <dbReference type="Pfam" id="PF07005"/>
    </source>
</evidence>
<gene>
    <name evidence="9" type="ORF">PROPJV5_0527</name>
</gene>
<evidence type="ECO:0000256" key="2">
    <source>
        <dbReference type="ARBA" id="ARBA00022679"/>
    </source>
</evidence>
<dbReference type="SUPFAM" id="SSF142764">
    <property type="entry name" value="YgbK-like"/>
    <property type="match status" value="1"/>
</dbReference>
<dbReference type="Gene3D" id="3.40.980.20">
    <property type="entry name" value="Four-carbon acid sugar kinase, nucleotide binding domain"/>
    <property type="match status" value="1"/>
</dbReference>
<evidence type="ECO:0000256" key="1">
    <source>
        <dbReference type="ARBA" id="ARBA00005715"/>
    </source>
</evidence>
<dbReference type="AlphaFoldDB" id="A0A375I2X5"/>
<keyword evidence="4" id="KW-0418">Kinase</keyword>
<dbReference type="Gene3D" id="3.40.50.10840">
    <property type="entry name" value="Putative sugar-binding, N-terminal domain"/>
    <property type="match status" value="1"/>
</dbReference>
<evidence type="ECO:0000259" key="8">
    <source>
        <dbReference type="Pfam" id="PF17042"/>
    </source>
</evidence>
<keyword evidence="10" id="KW-1185">Reference proteome</keyword>
<dbReference type="Pfam" id="PF17042">
    <property type="entry name" value="NBD_C"/>
    <property type="match status" value="1"/>
</dbReference>
<dbReference type="InterPro" id="IPR031475">
    <property type="entry name" value="NBD_C"/>
</dbReference>
<organism evidence="9 10">
    <name type="scientific">Propionibacterium ruminifibrarum</name>
    <dbReference type="NCBI Taxonomy" id="1962131"/>
    <lineage>
        <taxon>Bacteria</taxon>
        <taxon>Bacillati</taxon>
        <taxon>Actinomycetota</taxon>
        <taxon>Actinomycetes</taxon>
        <taxon>Propionibacteriales</taxon>
        <taxon>Propionibacteriaceae</taxon>
        <taxon>Propionibacterium</taxon>
    </lineage>
</organism>
<dbReference type="OrthoDB" id="153193at2"/>
<keyword evidence="2" id="KW-0808">Transferase</keyword>
<evidence type="ECO:0000256" key="3">
    <source>
        <dbReference type="ARBA" id="ARBA00022741"/>
    </source>
</evidence>
<dbReference type="GO" id="GO:0016301">
    <property type="term" value="F:kinase activity"/>
    <property type="evidence" value="ECO:0007669"/>
    <property type="project" value="UniProtKB-KW"/>
</dbReference>
<dbReference type="EMBL" id="OMOH01000002">
    <property type="protein sequence ID" value="SPF67572.1"/>
    <property type="molecule type" value="Genomic_DNA"/>
</dbReference>
<evidence type="ECO:0000256" key="6">
    <source>
        <dbReference type="ARBA" id="ARBA00023277"/>
    </source>
</evidence>
<feature type="domain" description="Four-carbon acid sugar kinase nucleotide binding" evidence="8">
    <location>
        <begin position="301"/>
        <end position="463"/>
    </location>
</feature>
<keyword evidence="6" id="KW-0119">Carbohydrate metabolism</keyword>
<name>A0A375I2X5_9ACTN</name>
<dbReference type="InterPro" id="IPR010737">
    <property type="entry name" value="4-carb_acid_sugar_kinase_N"/>
</dbReference>
<dbReference type="RefSeq" id="WP_119714984.1">
    <property type="nucleotide sequence ID" value="NZ_OMOH01000002.1"/>
</dbReference>
<evidence type="ECO:0000256" key="4">
    <source>
        <dbReference type="ARBA" id="ARBA00022777"/>
    </source>
</evidence>
<evidence type="ECO:0000256" key="5">
    <source>
        <dbReference type="ARBA" id="ARBA00022840"/>
    </source>
</evidence>
<dbReference type="Pfam" id="PF07005">
    <property type="entry name" value="SBD_N"/>
    <property type="match status" value="1"/>
</dbReference>
<dbReference type="GO" id="GO:0005524">
    <property type="term" value="F:ATP binding"/>
    <property type="evidence" value="ECO:0007669"/>
    <property type="project" value="UniProtKB-KW"/>
</dbReference>
<accession>A0A375I2X5</accession>
<keyword evidence="3" id="KW-0547">Nucleotide-binding</keyword>
<dbReference type="InterPro" id="IPR042213">
    <property type="entry name" value="NBD_C_sf"/>
</dbReference>
<evidence type="ECO:0000313" key="10">
    <source>
        <dbReference type="Proteomes" id="UP000265962"/>
    </source>
</evidence>
<feature type="domain" description="Four-carbon acid sugar kinase N-terminal" evidence="7">
    <location>
        <begin position="31"/>
        <end position="271"/>
    </location>
</feature>
<dbReference type="InterPro" id="IPR037051">
    <property type="entry name" value="4-carb_acid_sugar_kinase_N_sf"/>
</dbReference>
<reference evidence="10" key="1">
    <citation type="submission" date="2018-02" db="EMBL/GenBank/DDBJ databases">
        <authorList>
            <person name="Hornung B."/>
        </authorList>
    </citation>
    <scope>NUCLEOTIDE SEQUENCE [LARGE SCALE GENOMIC DNA]</scope>
</reference>
<dbReference type="Proteomes" id="UP000265962">
    <property type="component" value="Unassembled WGS sequence"/>
</dbReference>